<accession>A0AAX6IAU8</accession>
<dbReference type="GO" id="GO:0016301">
    <property type="term" value="F:kinase activity"/>
    <property type="evidence" value="ECO:0007669"/>
    <property type="project" value="UniProtKB-KW"/>
</dbReference>
<reference evidence="11" key="1">
    <citation type="journal article" date="2023" name="GigaByte">
        <title>Genome assembly of the bearded iris, Iris pallida Lam.</title>
        <authorList>
            <person name="Bruccoleri R.E."/>
            <person name="Oakeley E.J."/>
            <person name="Faust A.M.E."/>
            <person name="Altorfer M."/>
            <person name="Dessus-Babus S."/>
            <person name="Burckhardt D."/>
            <person name="Oertli M."/>
            <person name="Naumann U."/>
            <person name="Petersen F."/>
            <person name="Wong J."/>
        </authorList>
    </citation>
    <scope>NUCLEOTIDE SEQUENCE</scope>
    <source>
        <strain evidence="11">GSM-AAB239-AS_SAM_17_03QT</strain>
    </source>
</reference>
<keyword evidence="7" id="KW-0325">Glycoprotein</keyword>
<organism evidence="11 12">
    <name type="scientific">Iris pallida</name>
    <name type="common">Sweet iris</name>
    <dbReference type="NCBI Taxonomy" id="29817"/>
    <lineage>
        <taxon>Eukaryota</taxon>
        <taxon>Viridiplantae</taxon>
        <taxon>Streptophyta</taxon>
        <taxon>Embryophyta</taxon>
        <taxon>Tracheophyta</taxon>
        <taxon>Spermatophyta</taxon>
        <taxon>Magnoliopsida</taxon>
        <taxon>Liliopsida</taxon>
        <taxon>Asparagales</taxon>
        <taxon>Iridaceae</taxon>
        <taxon>Iridoideae</taxon>
        <taxon>Irideae</taxon>
        <taxon>Iris</taxon>
    </lineage>
</organism>
<dbReference type="InterPro" id="IPR013210">
    <property type="entry name" value="LRR_N_plant-typ"/>
</dbReference>
<protein>
    <submittedName>
        <fullName evidence="11">Receptor-like protein kinase</fullName>
    </submittedName>
</protein>
<comment type="caution">
    <text evidence="11">The sequence shown here is derived from an EMBL/GenBank/DDBJ whole genome shotgun (WGS) entry which is preliminary data.</text>
</comment>
<dbReference type="EMBL" id="JANAVB010003000">
    <property type="protein sequence ID" value="KAJ6850381.1"/>
    <property type="molecule type" value="Genomic_DNA"/>
</dbReference>
<feature type="signal peptide" evidence="8">
    <location>
        <begin position="1"/>
        <end position="25"/>
    </location>
</feature>
<evidence type="ECO:0000256" key="7">
    <source>
        <dbReference type="ARBA" id="ARBA00023180"/>
    </source>
</evidence>
<gene>
    <name evidence="10" type="ORF">M6B38_264900</name>
    <name evidence="11" type="ORF">M6B38_264905</name>
</gene>
<evidence type="ECO:0000259" key="9">
    <source>
        <dbReference type="Pfam" id="PF08263"/>
    </source>
</evidence>
<keyword evidence="11" id="KW-0808">Transferase</keyword>
<dbReference type="InterPro" id="IPR001611">
    <property type="entry name" value="Leu-rich_rpt"/>
</dbReference>
<dbReference type="Pfam" id="PF08263">
    <property type="entry name" value="LRRNT_2"/>
    <property type="match status" value="1"/>
</dbReference>
<dbReference type="InterPro" id="IPR032675">
    <property type="entry name" value="LRR_dom_sf"/>
</dbReference>
<dbReference type="AlphaFoldDB" id="A0AAX6IAU8"/>
<dbReference type="PRINTS" id="PR00019">
    <property type="entry name" value="LEURICHRPT"/>
</dbReference>
<evidence type="ECO:0000256" key="8">
    <source>
        <dbReference type="SAM" id="SignalP"/>
    </source>
</evidence>
<dbReference type="EMBL" id="JANAVB010003000">
    <property type="protein sequence ID" value="KAJ6850382.1"/>
    <property type="molecule type" value="Genomic_DNA"/>
</dbReference>
<keyword evidence="5" id="KW-1133">Transmembrane helix</keyword>
<dbReference type="InterPro" id="IPR003591">
    <property type="entry name" value="Leu-rich_rpt_typical-subtyp"/>
</dbReference>
<reference evidence="11" key="2">
    <citation type="submission" date="2023-04" db="EMBL/GenBank/DDBJ databases">
        <authorList>
            <person name="Bruccoleri R.E."/>
            <person name="Oakeley E.J."/>
            <person name="Faust A.-M."/>
            <person name="Dessus-Babus S."/>
            <person name="Altorfer M."/>
            <person name="Burckhardt D."/>
            <person name="Oertli M."/>
            <person name="Naumann U."/>
            <person name="Petersen F."/>
            <person name="Wong J."/>
        </authorList>
    </citation>
    <scope>NUCLEOTIDE SEQUENCE</scope>
    <source>
        <strain evidence="11">GSM-AAB239-AS_SAM_17_03QT</strain>
        <tissue evidence="11">Leaf</tissue>
    </source>
</reference>
<evidence type="ECO:0000256" key="1">
    <source>
        <dbReference type="ARBA" id="ARBA00022614"/>
    </source>
</evidence>
<dbReference type="Gene3D" id="3.80.10.10">
    <property type="entry name" value="Ribonuclease Inhibitor"/>
    <property type="match status" value="3"/>
</dbReference>
<keyword evidence="12" id="KW-1185">Reference proteome</keyword>
<evidence type="ECO:0000256" key="2">
    <source>
        <dbReference type="ARBA" id="ARBA00022692"/>
    </source>
</evidence>
<evidence type="ECO:0000256" key="3">
    <source>
        <dbReference type="ARBA" id="ARBA00022729"/>
    </source>
</evidence>
<keyword evidence="11" id="KW-0418">Kinase</keyword>
<evidence type="ECO:0000256" key="4">
    <source>
        <dbReference type="ARBA" id="ARBA00022737"/>
    </source>
</evidence>
<evidence type="ECO:0000313" key="11">
    <source>
        <dbReference type="EMBL" id="KAJ6850382.1"/>
    </source>
</evidence>
<name>A0AAX6IAU8_IRIPA</name>
<keyword evidence="2" id="KW-0812">Transmembrane</keyword>
<feature type="chain" id="PRO_5044718906" evidence="8">
    <location>
        <begin position="26"/>
        <end position="404"/>
    </location>
</feature>
<dbReference type="InterPro" id="IPR053213">
    <property type="entry name" value="RLP29"/>
</dbReference>
<dbReference type="SUPFAM" id="SSF52058">
    <property type="entry name" value="L domain-like"/>
    <property type="match status" value="1"/>
</dbReference>
<proteinExistence type="predicted"/>
<keyword evidence="3 8" id="KW-0732">Signal</keyword>
<evidence type="ECO:0000256" key="5">
    <source>
        <dbReference type="ARBA" id="ARBA00022989"/>
    </source>
</evidence>
<dbReference type="FunFam" id="3.80.10.10:FF:000041">
    <property type="entry name" value="LRR receptor-like serine/threonine-protein kinase ERECTA"/>
    <property type="match status" value="1"/>
</dbReference>
<feature type="domain" description="Leucine-rich repeat-containing N-terminal plant-type" evidence="9">
    <location>
        <begin position="29"/>
        <end position="63"/>
    </location>
</feature>
<dbReference type="PANTHER" id="PTHR48009:SF9">
    <property type="entry name" value="LRR RECEPTOR-LIKE SERINE_THREONINE-PROTEIN KINASE GSO1"/>
    <property type="match status" value="1"/>
</dbReference>
<keyword evidence="4" id="KW-0677">Repeat</keyword>
<evidence type="ECO:0000313" key="12">
    <source>
        <dbReference type="Proteomes" id="UP001140949"/>
    </source>
</evidence>
<dbReference type="Proteomes" id="UP001140949">
    <property type="component" value="Unassembled WGS sequence"/>
</dbReference>
<dbReference type="PANTHER" id="PTHR48009">
    <property type="entry name" value="LEUCINE-RICH REPEAT (LRR) FAMILY PROTEIN"/>
    <property type="match status" value="1"/>
</dbReference>
<dbReference type="Pfam" id="PF13855">
    <property type="entry name" value="LRR_8"/>
    <property type="match status" value="2"/>
</dbReference>
<sequence>MVMAPPPLLLLFFFFFLFFSVPATSKTLPSDVAALRAFKDSISPSSINPWSCLASWNFASDPCRPETPSHFTCGLVCSPAGRVVSITLDPAGYSGRLDPPARSLAPLSLLAHLDLFDNSFHGPVPDLSSLRSLQTLVLASNSFSGALPPRLLPSSLQTLDLSRNSLTGPIPAGLALPNLATLDLSFNRLSGPLPTSLPPNLVALSLRGNSIAGSLARPTFERLTRLEIVELGANRLEGKLEAWFFLLPSLQQVDLANNSLTALEARRPPGGAGGSGGQLVAVDLSFNRIAGALPAELAEYPALAALSARGNRLTGQIPWQYRWSKKGAPFRRLFLDGNFLNGKVPDGFLAPEGEMAGSFGDNCLESCPASVPLCSPVQKPDWLCKQVYRLGQRTRRPSPTPGMQ</sequence>
<keyword evidence="11" id="KW-0675">Receptor</keyword>
<keyword evidence="1" id="KW-0433">Leucine-rich repeat</keyword>
<dbReference type="SMART" id="SM00369">
    <property type="entry name" value="LRR_TYP"/>
    <property type="match status" value="3"/>
</dbReference>
<evidence type="ECO:0000256" key="6">
    <source>
        <dbReference type="ARBA" id="ARBA00023136"/>
    </source>
</evidence>
<evidence type="ECO:0000313" key="10">
    <source>
        <dbReference type="EMBL" id="KAJ6850381.1"/>
    </source>
</evidence>
<keyword evidence="6" id="KW-0472">Membrane</keyword>